<dbReference type="GO" id="GO:0006779">
    <property type="term" value="P:porphyrin-containing compound biosynthetic process"/>
    <property type="evidence" value="ECO:0007669"/>
    <property type="project" value="InterPro"/>
</dbReference>
<proteinExistence type="predicted"/>
<dbReference type="GO" id="GO:0004853">
    <property type="term" value="F:uroporphyrinogen decarboxylase activity"/>
    <property type="evidence" value="ECO:0007669"/>
    <property type="project" value="InterPro"/>
</dbReference>
<dbReference type="PANTHER" id="PTHR47099:SF1">
    <property type="entry name" value="METHYLCOBAMIDE:COM METHYLTRANSFERASE MTBA"/>
    <property type="match status" value="1"/>
</dbReference>
<dbReference type="InterPro" id="IPR052024">
    <property type="entry name" value="Methanogen_methyltrans"/>
</dbReference>
<accession>A0AA48HSN9</accession>
<sequence length="269" mass="28975">MMYAAAEAEAFGASVDFFEDGPPNVASILVETPFDLAKMPEVNFSQSVPLSSTLHVISSMKSKLQGKALVSAVAVGPLSGPVMWMGMERWIEVLMTDSVFTKQVFDKYSAFSTAWARRQIEAGADLLTWFEPFASTSILPLKLITQMIGPSLKSICSLGVPVALHLASAPSFDIAELAYSSGVKVLSIGLHDDAHKLRMTTDKKLTLIGPIDGIGLHHWKGEKIAAKTRQAVDDFGHSGGLILSDAHGEIPWQVAPEKIDVLVKAVRSV</sequence>
<organism evidence="2 3">
    <name type="scientific">Planctobacterium marinum</name>
    <dbReference type="NCBI Taxonomy" id="1631968"/>
    <lineage>
        <taxon>Bacteria</taxon>
        <taxon>Pseudomonadati</taxon>
        <taxon>Pseudomonadota</taxon>
        <taxon>Gammaproteobacteria</taxon>
        <taxon>Alteromonadales</taxon>
        <taxon>Alteromonadaceae</taxon>
        <taxon>Planctobacterium</taxon>
    </lineage>
</organism>
<evidence type="ECO:0000313" key="2">
    <source>
        <dbReference type="EMBL" id="BDX05128.1"/>
    </source>
</evidence>
<dbReference type="KEGG" id="pmaw:MACH26_06490"/>
<evidence type="ECO:0000313" key="3">
    <source>
        <dbReference type="Proteomes" id="UP001333710"/>
    </source>
</evidence>
<dbReference type="AlphaFoldDB" id="A0AA48HSN9"/>
<dbReference type="PANTHER" id="PTHR47099">
    <property type="entry name" value="METHYLCOBAMIDE:COM METHYLTRANSFERASE MTBA"/>
    <property type="match status" value="1"/>
</dbReference>
<dbReference type="Gene3D" id="3.20.20.210">
    <property type="match status" value="1"/>
</dbReference>
<protein>
    <submittedName>
        <fullName evidence="2">Uroporphyrinogen decarboxylase</fullName>
    </submittedName>
</protein>
<dbReference type="EMBL" id="AP027272">
    <property type="protein sequence ID" value="BDX05128.1"/>
    <property type="molecule type" value="Genomic_DNA"/>
</dbReference>
<reference evidence="2" key="1">
    <citation type="submission" date="2023-01" db="EMBL/GenBank/DDBJ databases">
        <title>Complete genome sequence of Planctobacterium marinum strain Dej080120_11.</title>
        <authorList>
            <person name="Ueki S."/>
            <person name="Maruyama F."/>
        </authorList>
    </citation>
    <scope>NUCLEOTIDE SEQUENCE</scope>
    <source>
        <strain evidence="2">Dej080120_11</strain>
    </source>
</reference>
<keyword evidence="3" id="KW-1185">Reference proteome</keyword>
<dbReference type="Pfam" id="PF01208">
    <property type="entry name" value="URO-D"/>
    <property type="match status" value="1"/>
</dbReference>
<dbReference type="InterPro" id="IPR000257">
    <property type="entry name" value="Uroporphyrinogen_deCOase"/>
</dbReference>
<gene>
    <name evidence="2" type="ORF">MACH26_06490</name>
</gene>
<name>A0AA48HSN9_9ALTE</name>
<dbReference type="InterPro" id="IPR038071">
    <property type="entry name" value="UROD/MetE-like_sf"/>
</dbReference>
<dbReference type="SUPFAM" id="SSF51726">
    <property type="entry name" value="UROD/MetE-like"/>
    <property type="match status" value="1"/>
</dbReference>
<feature type="domain" description="Uroporphyrinogen decarboxylase (URO-D)" evidence="1">
    <location>
        <begin position="6"/>
        <end position="268"/>
    </location>
</feature>
<evidence type="ECO:0000259" key="1">
    <source>
        <dbReference type="Pfam" id="PF01208"/>
    </source>
</evidence>
<dbReference type="Proteomes" id="UP001333710">
    <property type="component" value="Chromosome"/>
</dbReference>